<organism evidence="1 2">
    <name type="scientific">Pycnoporus cinnabarinus</name>
    <name type="common">Cinnabar-red polypore</name>
    <name type="synonym">Trametes cinnabarina</name>
    <dbReference type="NCBI Taxonomy" id="5643"/>
    <lineage>
        <taxon>Eukaryota</taxon>
        <taxon>Fungi</taxon>
        <taxon>Dikarya</taxon>
        <taxon>Basidiomycota</taxon>
        <taxon>Agaricomycotina</taxon>
        <taxon>Agaricomycetes</taxon>
        <taxon>Polyporales</taxon>
        <taxon>Polyporaceae</taxon>
        <taxon>Trametes</taxon>
    </lineage>
</organism>
<dbReference type="Proteomes" id="UP000029665">
    <property type="component" value="Unassembled WGS sequence"/>
</dbReference>
<keyword evidence="2" id="KW-1185">Reference proteome</keyword>
<gene>
    <name evidence="1" type="ORF">BN946_scf184805.g49</name>
</gene>
<dbReference type="AlphaFoldDB" id="A0A060S3H9"/>
<comment type="caution">
    <text evidence="1">The sequence shown here is derived from an EMBL/GenBank/DDBJ whole genome shotgun (WGS) entry which is preliminary data.</text>
</comment>
<dbReference type="HOGENOM" id="CLU_1836151_0_0_1"/>
<reference evidence="1" key="1">
    <citation type="submission" date="2014-01" db="EMBL/GenBank/DDBJ databases">
        <title>The genome of the white-rot fungus Pycnoporus cinnabarinus: a basidiomycete model with a versatile arsenal for lignocellulosic biomass breakdown.</title>
        <authorList>
            <person name="Levasseur A."/>
            <person name="Lomascolo A."/>
            <person name="Ruiz-Duenas F.J."/>
            <person name="Uzan E."/>
            <person name="Piumi F."/>
            <person name="Kues U."/>
            <person name="Ram A.F.J."/>
            <person name="Murat C."/>
            <person name="Haon M."/>
            <person name="Benoit I."/>
            <person name="Arfi Y."/>
            <person name="Chevret D."/>
            <person name="Drula E."/>
            <person name="Kwon M.J."/>
            <person name="Gouret P."/>
            <person name="Lesage-Meessen L."/>
            <person name="Lombard V."/>
            <person name="Mariette J."/>
            <person name="Noirot C."/>
            <person name="Park J."/>
            <person name="Patyshakuliyeva A."/>
            <person name="Wieneger R.A.B."/>
            <person name="Wosten H.A.B."/>
            <person name="Martin F."/>
            <person name="Coutinho P.M."/>
            <person name="de Vries R."/>
            <person name="Martinez A.T."/>
            <person name="Klopp C."/>
            <person name="Pontarotti P."/>
            <person name="Henrissat B."/>
            <person name="Record E."/>
        </authorList>
    </citation>
    <scope>NUCLEOTIDE SEQUENCE [LARGE SCALE GENOMIC DNA]</scope>
    <source>
        <strain evidence="1">BRFM137</strain>
    </source>
</reference>
<accession>A0A060S3H9</accession>
<proteinExistence type="predicted"/>
<dbReference type="EMBL" id="CCBP010000026">
    <property type="protein sequence ID" value="CDO68840.1"/>
    <property type="molecule type" value="Genomic_DNA"/>
</dbReference>
<name>A0A060S3H9_PYCCI</name>
<sequence length="140" mass="15349">MVYQLTDTGRTVLGAVPDDGTHGPKLPSTLKRIIVQMSQPATTATNPELGTLTSFTADFVKSVAQRDRHQRIVVERPALYTSSSYFPDGLQSDYGCYTRARSNWEARIIGEKGAWDNPAADIVSTTRCTSIEALLSNLEL</sequence>
<dbReference type="OrthoDB" id="2724111at2759"/>
<protein>
    <submittedName>
        <fullName evidence="1">Uncharacterized protein</fullName>
    </submittedName>
</protein>
<evidence type="ECO:0000313" key="1">
    <source>
        <dbReference type="EMBL" id="CDO68840.1"/>
    </source>
</evidence>
<evidence type="ECO:0000313" key="2">
    <source>
        <dbReference type="Proteomes" id="UP000029665"/>
    </source>
</evidence>